<dbReference type="OrthoDB" id="66510at2759"/>
<feature type="region of interest" description="Disordered" evidence="1">
    <location>
        <begin position="469"/>
        <end position="491"/>
    </location>
</feature>
<evidence type="ECO:0000313" key="2">
    <source>
        <dbReference type="EMBL" id="TFK48970.1"/>
    </source>
</evidence>
<dbReference type="GO" id="GO:0000209">
    <property type="term" value="P:protein polyubiquitination"/>
    <property type="evidence" value="ECO:0007669"/>
    <property type="project" value="TreeGrafter"/>
</dbReference>
<dbReference type="GO" id="GO:0000151">
    <property type="term" value="C:ubiquitin ligase complex"/>
    <property type="evidence" value="ECO:0007669"/>
    <property type="project" value="TreeGrafter"/>
</dbReference>
<name>A0A5C3MV48_9AGAM</name>
<dbReference type="AlphaFoldDB" id="A0A5C3MV48"/>
<dbReference type="Proteomes" id="UP000305948">
    <property type="component" value="Unassembled WGS sequence"/>
</dbReference>
<dbReference type="GO" id="GO:0005634">
    <property type="term" value="C:nucleus"/>
    <property type="evidence" value="ECO:0007669"/>
    <property type="project" value="TreeGrafter"/>
</dbReference>
<feature type="compositionally biased region" description="Basic and acidic residues" evidence="1">
    <location>
        <begin position="46"/>
        <end position="59"/>
    </location>
</feature>
<evidence type="ECO:0008006" key="4">
    <source>
        <dbReference type="Google" id="ProtNLM"/>
    </source>
</evidence>
<accession>A0A5C3MV48</accession>
<feature type="region of interest" description="Disordered" evidence="1">
    <location>
        <begin position="46"/>
        <end position="76"/>
    </location>
</feature>
<organism evidence="2 3">
    <name type="scientific">Heliocybe sulcata</name>
    <dbReference type="NCBI Taxonomy" id="5364"/>
    <lineage>
        <taxon>Eukaryota</taxon>
        <taxon>Fungi</taxon>
        <taxon>Dikarya</taxon>
        <taxon>Basidiomycota</taxon>
        <taxon>Agaricomycotina</taxon>
        <taxon>Agaricomycetes</taxon>
        <taxon>Gloeophyllales</taxon>
        <taxon>Gloeophyllaceae</taxon>
        <taxon>Heliocybe</taxon>
    </lineage>
</organism>
<proteinExistence type="predicted"/>
<feature type="region of interest" description="Disordered" evidence="1">
    <location>
        <begin position="390"/>
        <end position="416"/>
    </location>
</feature>
<dbReference type="GO" id="GO:0061630">
    <property type="term" value="F:ubiquitin protein ligase activity"/>
    <property type="evidence" value="ECO:0007669"/>
    <property type="project" value="TreeGrafter"/>
</dbReference>
<dbReference type="PANTHER" id="PTHR31531:SF2">
    <property type="entry name" value="E3 UBIQUITIN-PROTEIN LIGASE E3D"/>
    <property type="match status" value="1"/>
</dbReference>
<feature type="compositionally biased region" description="Low complexity" evidence="1">
    <location>
        <begin position="549"/>
        <end position="574"/>
    </location>
</feature>
<dbReference type="GO" id="GO:0005829">
    <property type="term" value="C:cytosol"/>
    <property type="evidence" value="ECO:0007669"/>
    <property type="project" value="TreeGrafter"/>
</dbReference>
<dbReference type="Pfam" id="PF09814">
    <property type="entry name" value="HECT_2"/>
    <property type="match status" value="1"/>
</dbReference>
<evidence type="ECO:0000256" key="1">
    <source>
        <dbReference type="SAM" id="MobiDB-lite"/>
    </source>
</evidence>
<feature type="compositionally biased region" description="Low complexity" evidence="1">
    <location>
        <begin position="582"/>
        <end position="602"/>
    </location>
</feature>
<evidence type="ECO:0000313" key="3">
    <source>
        <dbReference type="Proteomes" id="UP000305948"/>
    </source>
</evidence>
<protein>
    <recommendedName>
        <fullName evidence="4">HECT domain-containing protein</fullName>
    </recommendedName>
</protein>
<feature type="region of interest" description="Disordered" evidence="1">
    <location>
        <begin position="1"/>
        <end position="29"/>
    </location>
</feature>
<feature type="compositionally biased region" description="Polar residues" evidence="1">
    <location>
        <begin position="123"/>
        <end position="139"/>
    </location>
</feature>
<dbReference type="GO" id="GO:0030332">
    <property type="term" value="F:cyclin binding"/>
    <property type="evidence" value="ECO:0007669"/>
    <property type="project" value="TreeGrafter"/>
</dbReference>
<feature type="compositionally biased region" description="Basic and acidic residues" evidence="1">
    <location>
        <begin position="407"/>
        <end position="416"/>
    </location>
</feature>
<keyword evidence="3" id="KW-1185">Reference proteome</keyword>
<dbReference type="PANTHER" id="PTHR31531">
    <property type="entry name" value="E3 UBIQUITIN-PROTEIN LIGASE E3D FAMILY MEMBER"/>
    <property type="match status" value="1"/>
</dbReference>
<feature type="region of interest" description="Disordered" evidence="1">
    <location>
        <begin position="522"/>
        <end position="604"/>
    </location>
</feature>
<dbReference type="GO" id="GO:0031624">
    <property type="term" value="F:ubiquitin conjugating enzyme binding"/>
    <property type="evidence" value="ECO:0007669"/>
    <property type="project" value="TreeGrafter"/>
</dbReference>
<feature type="compositionally biased region" description="Basic and acidic residues" evidence="1">
    <location>
        <begin position="469"/>
        <end position="478"/>
    </location>
</feature>
<feature type="compositionally biased region" description="Basic and acidic residues" evidence="1">
    <location>
        <begin position="65"/>
        <end position="76"/>
    </location>
</feature>
<dbReference type="InterPro" id="IPR019193">
    <property type="entry name" value="UBQ-conj_enz_E2-bd_prot"/>
</dbReference>
<feature type="region of interest" description="Disordered" evidence="1">
    <location>
        <begin position="113"/>
        <end position="139"/>
    </location>
</feature>
<dbReference type="GO" id="GO:0006513">
    <property type="term" value="P:protein monoubiquitination"/>
    <property type="evidence" value="ECO:0007669"/>
    <property type="project" value="TreeGrafter"/>
</dbReference>
<dbReference type="GO" id="GO:0051865">
    <property type="term" value="P:protein autoubiquitination"/>
    <property type="evidence" value="ECO:0007669"/>
    <property type="project" value="TreeGrafter"/>
</dbReference>
<dbReference type="STRING" id="5364.A0A5C3MV48"/>
<reference evidence="2 3" key="1">
    <citation type="journal article" date="2019" name="Nat. Ecol. Evol.">
        <title>Megaphylogeny resolves global patterns of mushroom evolution.</title>
        <authorList>
            <person name="Varga T."/>
            <person name="Krizsan K."/>
            <person name="Foldi C."/>
            <person name="Dima B."/>
            <person name="Sanchez-Garcia M."/>
            <person name="Sanchez-Ramirez S."/>
            <person name="Szollosi G.J."/>
            <person name="Szarkandi J.G."/>
            <person name="Papp V."/>
            <person name="Albert L."/>
            <person name="Andreopoulos W."/>
            <person name="Angelini C."/>
            <person name="Antonin V."/>
            <person name="Barry K.W."/>
            <person name="Bougher N.L."/>
            <person name="Buchanan P."/>
            <person name="Buyck B."/>
            <person name="Bense V."/>
            <person name="Catcheside P."/>
            <person name="Chovatia M."/>
            <person name="Cooper J."/>
            <person name="Damon W."/>
            <person name="Desjardin D."/>
            <person name="Finy P."/>
            <person name="Geml J."/>
            <person name="Haridas S."/>
            <person name="Hughes K."/>
            <person name="Justo A."/>
            <person name="Karasinski D."/>
            <person name="Kautmanova I."/>
            <person name="Kiss B."/>
            <person name="Kocsube S."/>
            <person name="Kotiranta H."/>
            <person name="LaButti K.M."/>
            <person name="Lechner B.E."/>
            <person name="Liimatainen K."/>
            <person name="Lipzen A."/>
            <person name="Lukacs Z."/>
            <person name="Mihaltcheva S."/>
            <person name="Morgado L.N."/>
            <person name="Niskanen T."/>
            <person name="Noordeloos M.E."/>
            <person name="Ohm R.A."/>
            <person name="Ortiz-Santana B."/>
            <person name="Ovrebo C."/>
            <person name="Racz N."/>
            <person name="Riley R."/>
            <person name="Savchenko A."/>
            <person name="Shiryaev A."/>
            <person name="Soop K."/>
            <person name="Spirin V."/>
            <person name="Szebenyi C."/>
            <person name="Tomsovsky M."/>
            <person name="Tulloss R.E."/>
            <person name="Uehling J."/>
            <person name="Grigoriev I.V."/>
            <person name="Vagvolgyi C."/>
            <person name="Papp T."/>
            <person name="Martin F.M."/>
            <person name="Miettinen O."/>
            <person name="Hibbett D.S."/>
            <person name="Nagy L.G."/>
        </authorList>
    </citation>
    <scope>NUCLEOTIDE SEQUENCE [LARGE SCALE GENOMIC DNA]</scope>
    <source>
        <strain evidence="2 3">OMC1185</strain>
    </source>
</reference>
<dbReference type="GO" id="GO:0043161">
    <property type="term" value="P:proteasome-mediated ubiquitin-dependent protein catabolic process"/>
    <property type="evidence" value="ECO:0007669"/>
    <property type="project" value="TreeGrafter"/>
</dbReference>
<dbReference type="EMBL" id="ML213517">
    <property type="protein sequence ID" value="TFK48970.1"/>
    <property type="molecule type" value="Genomic_DNA"/>
</dbReference>
<sequence length="994" mass="109955">MATLARSSDDLWEAPSDRQESLSTGIPTPFPRTAIPVRVEHERVVTEDCSTSERNEGTRFDALLEEGHDGEGTRSKENVLEILPSIAYVQKSCVVTLNTLLSSTSDWQAIVPDRRHSLPPSPHASTSAKTESSQPSSALHTLVSNLRHRQGLDGMLETRNANNDSDLIRELQDHVTWLESTLDANDAQLVHALVSLLAHFDRLSAIIASGSPSSLRAEPSNGALQVPPAFDPIDTLRRQVSDLQVERLYSVDNLESKLPPVLAVETGLLWSRIDLELETVQTLCRRRAELALVDHDHLPPEYDPAEYEAEPPLYYDAESSSLVERASLKSDTKVHDPTASATTLSSVLSEKMRMDLEAVTMAIDRLYLAAPQLHNQRVELKKSKLEQLERARLAGPSSSSKSASTIREGKQKERDIQDLDNMLELIGKASSRRLADQSVTVEGGMEQKFEEARQKDQEKRNAFVEQLAHHSDARRLHSQDAVFQPPKERDPQTLLSLPEFIRESMPRVPSAPAGLSTLANVAEASDQTSPELATRPSITRLKSKKSVRSRSLSSPPLSWLLSSSSRPSSTTPESKPMKRPKSSGSKSRSGLSSRPGSSSGKSTTGNAVLAIDFVAEHHENLQHVLVFFTAGDVMPGTHLEAEVLPCASYDDGERLIIISDEGVSPPLALPVRVVTGKKEVRSHGNHFEVKLPTYPRSAGAMSDLESEPLMDARQLLSSNPTSFVCASCSLPLIQATRINDYRDLPSEYWAELVEAWMCHADQKVHDNVAVHGRGIWPKAGQGLVGGSYILFDESNVLTVNLRISEKQGNDDWRLVRCLCGAVKGRTQVHQHANELPTNSFRLLKYAIRAITSSSEMSNIPLSAFIVEDMVELVQAHATYRFVVIDEENEWPRILIWLFKPSIRIAYKVSTSYLIPQTDSIHAAKVLYKIIGPNVAPEDLRSTLDKFPGFPQAENLSYPLETCRRLAGLLKESNSSYPANMRTMTGLDVGFLRRT</sequence>
<gene>
    <name evidence="2" type="ORF">OE88DRAFT_1663265</name>
</gene>